<dbReference type="AlphaFoldDB" id="A0A2R6NKJ9"/>
<proteinExistence type="predicted"/>
<accession>A0A2R6NKJ9</accession>
<evidence type="ECO:0000313" key="3">
    <source>
        <dbReference type="Proteomes" id="UP000186601"/>
    </source>
</evidence>
<dbReference type="STRING" id="98765.A0A2R6NKJ9"/>
<feature type="compositionally biased region" description="Low complexity" evidence="1">
    <location>
        <begin position="166"/>
        <end position="177"/>
    </location>
</feature>
<dbReference type="Proteomes" id="UP000186601">
    <property type="component" value="Unassembled WGS sequence"/>
</dbReference>
<gene>
    <name evidence="2" type="ORF">PHLCEN_2v11254</name>
</gene>
<evidence type="ECO:0000256" key="1">
    <source>
        <dbReference type="SAM" id="MobiDB-lite"/>
    </source>
</evidence>
<sequence>MRVKVESGPPLPSLKAWFIVSPVATIYDLKATLCAELPALREGRVAAKDISLSLDGFELLDDSHVEVVRDGDLLTIKQTFALSNKRKKPSEDEPSSRKRARHSTERPHSIVAKSSPQPLPVKSGPDTQTSQQLLGADTSSSESSLDSSESDSDSTTSESDTESDSSSDSSSSASSEPSVERSTLKSRTAAAAPLPVKPPPKSVQADERESTKAAPASSNVPPGQGKPGTQSRNLRRRRKKQYEREPSQGDPHGVNDIPLGLRAATARSEPVASPQAPAPPTIMMASLSNKNKRKGFKQSMSAPLPKKIIFEGGEVPDTEAVLPFTSAPNAEVTATAPNLFPRLITPSEKQENGQLPPNLFVTSIDVEEGMHPPRRKKNKQRPDPHVGEAQEVGRVILDYGESGDTISTQREQFNEYTAALAIQYAKGSLAPDLDWSFIDGNWETMPKVTSTSLLQRGILLGWKALAINPATFTPEFLLNVGRVTESGAKLTVQPLLRPGAVEVSFGSRLEEEEDGVGELEEEAFEWNDVFAGDWRII</sequence>
<dbReference type="OrthoDB" id="74813at2759"/>
<feature type="compositionally biased region" description="Low complexity" evidence="1">
    <location>
        <begin position="137"/>
        <end position="158"/>
    </location>
</feature>
<feature type="compositionally biased region" description="Basic and acidic residues" evidence="1">
    <location>
        <begin position="89"/>
        <end position="108"/>
    </location>
</feature>
<comment type="caution">
    <text evidence="2">The sequence shown here is derived from an EMBL/GenBank/DDBJ whole genome shotgun (WGS) entry which is preliminary data.</text>
</comment>
<feature type="region of interest" description="Disordered" evidence="1">
    <location>
        <begin position="83"/>
        <end position="282"/>
    </location>
</feature>
<feature type="compositionally biased region" description="Polar residues" evidence="1">
    <location>
        <begin position="216"/>
        <end position="232"/>
    </location>
</feature>
<evidence type="ECO:0000313" key="2">
    <source>
        <dbReference type="EMBL" id="PSR72887.1"/>
    </source>
</evidence>
<keyword evidence="3" id="KW-1185">Reference proteome</keyword>
<reference evidence="2 3" key="1">
    <citation type="submission" date="2018-02" db="EMBL/GenBank/DDBJ databases">
        <title>Genome sequence of the basidiomycete white-rot fungus Phlebia centrifuga.</title>
        <authorList>
            <person name="Granchi Z."/>
            <person name="Peng M."/>
            <person name="de Vries R.P."/>
            <person name="Hilden K."/>
            <person name="Makela M.R."/>
            <person name="Grigoriev I."/>
            <person name="Riley R."/>
        </authorList>
    </citation>
    <scope>NUCLEOTIDE SEQUENCE [LARGE SCALE GENOMIC DNA]</scope>
    <source>
        <strain evidence="2 3">FBCC195</strain>
    </source>
</reference>
<dbReference type="EMBL" id="MLYV02001126">
    <property type="protein sequence ID" value="PSR72887.1"/>
    <property type="molecule type" value="Genomic_DNA"/>
</dbReference>
<protein>
    <submittedName>
        <fullName evidence="2">Uncharacterized protein</fullName>
    </submittedName>
</protein>
<feature type="region of interest" description="Disordered" evidence="1">
    <location>
        <begin position="370"/>
        <end position="391"/>
    </location>
</feature>
<name>A0A2R6NKJ9_9APHY</name>
<organism evidence="2 3">
    <name type="scientific">Hermanssonia centrifuga</name>
    <dbReference type="NCBI Taxonomy" id="98765"/>
    <lineage>
        <taxon>Eukaryota</taxon>
        <taxon>Fungi</taxon>
        <taxon>Dikarya</taxon>
        <taxon>Basidiomycota</taxon>
        <taxon>Agaricomycotina</taxon>
        <taxon>Agaricomycetes</taxon>
        <taxon>Polyporales</taxon>
        <taxon>Meruliaceae</taxon>
        <taxon>Hermanssonia</taxon>
    </lineage>
</organism>